<dbReference type="PANTHER" id="PTHR28635">
    <property type="entry name" value="TRANSMEMBRANE INNER EAR EXPRESSED PROTEIN"/>
    <property type="match status" value="1"/>
</dbReference>
<organism evidence="4 5">
    <name type="scientific">Lottia gigantea</name>
    <name type="common">Giant owl limpet</name>
    <dbReference type="NCBI Taxonomy" id="225164"/>
    <lineage>
        <taxon>Eukaryota</taxon>
        <taxon>Metazoa</taxon>
        <taxon>Spiralia</taxon>
        <taxon>Lophotrochozoa</taxon>
        <taxon>Mollusca</taxon>
        <taxon>Gastropoda</taxon>
        <taxon>Patellogastropoda</taxon>
        <taxon>Lottioidea</taxon>
        <taxon>Lottiidae</taxon>
        <taxon>Lottia</taxon>
    </lineage>
</organism>
<keyword evidence="2" id="KW-1133">Transmembrane helix</keyword>
<feature type="region of interest" description="Disordered" evidence="1">
    <location>
        <begin position="164"/>
        <end position="197"/>
    </location>
</feature>
<feature type="signal peptide" evidence="3">
    <location>
        <begin position="1"/>
        <end position="16"/>
    </location>
</feature>
<feature type="compositionally biased region" description="Polar residues" evidence="1">
    <location>
        <begin position="174"/>
        <end position="197"/>
    </location>
</feature>
<keyword evidence="5" id="KW-1185">Reference proteome</keyword>
<dbReference type="GeneID" id="20242692"/>
<dbReference type="OrthoDB" id="6154284at2759"/>
<evidence type="ECO:0000256" key="1">
    <source>
        <dbReference type="SAM" id="MobiDB-lite"/>
    </source>
</evidence>
<accession>V4ATB4</accession>
<reference evidence="4 5" key="1">
    <citation type="journal article" date="2013" name="Nature">
        <title>Insights into bilaterian evolution from three spiralian genomes.</title>
        <authorList>
            <person name="Simakov O."/>
            <person name="Marletaz F."/>
            <person name="Cho S.J."/>
            <person name="Edsinger-Gonzales E."/>
            <person name="Havlak P."/>
            <person name="Hellsten U."/>
            <person name="Kuo D.H."/>
            <person name="Larsson T."/>
            <person name="Lv J."/>
            <person name="Arendt D."/>
            <person name="Savage R."/>
            <person name="Osoegawa K."/>
            <person name="de Jong P."/>
            <person name="Grimwood J."/>
            <person name="Chapman J.A."/>
            <person name="Shapiro H."/>
            <person name="Aerts A."/>
            <person name="Otillar R.P."/>
            <person name="Terry A.Y."/>
            <person name="Boore J.L."/>
            <person name="Grigoriev I.V."/>
            <person name="Lindberg D.R."/>
            <person name="Seaver E.C."/>
            <person name="Weisblat D.A."/>
            <person name="Putnam N.H."/>
            <person name="Rokhsar D.S."/>
        </authorList>
    </citation>
    <scope>NUCLEOTIDE SEQUENCE [LARGE SCALE GENOMIC DNA]</scope>
</reference>
<dbReference type="RefSeq" id="XP_009051162.1">
    <property type="nucleotide sequence ID" value="XM_009052914.1"/>
</dbReference>
<evidence type="ECO:0000256" key="2">
    <source>
        <dbReference type="SAM" id="Phobius"/>
    </source>
</evidence>
<evidence type="ECO:0000313" key="5">
    <source>
        <dbReference type="Proteomes" id="UP000030746"/>
    </source>
</evidence>
<dbReference type="AlphaFoldDB" id="V4ATB4"/>
<dbReference type="STRING" id="225164.V4ATB4"/>
<feature type="region of interest" description="Disordered" evidence="1">
    <location>
        <begin position="103"/>
        <end position="148"/>
    </location>
</feature>
<evidence type="ECO:0000256" key="3">
    <source>
        <dbReference type="SAM" id="SignalP"/>
    </source>
</evidence>
<evidence type="ECO:0008006" key="6">
    <source>
        <dbReference type="Google" id="ProtNLM"/>
    </source>
</evidence>
<dbReference type="InterPro" id="IPR032006">
    <property type="entry name" value="TMIE"/>
</dbReference>
<dbReference type="Proteomes" id="UP000030746">
    <property type="component" value="Unassembled WGS sequence"/>
</dbReference>
<feature type="compositionally biased region" description="Polar residues" evidence="1">
    <location>
        <begin position="118"/>
        <end position="128"/>
    </location>
</feature>
<evidence type="ECO:0000313" key="4">
    <source>
        <dbReference type="EMBL" id="ESO98135.1"/>
    </source>
</evidence>
<name>V4ATB4_LOTGI</name>
<dbReference type="Pfam" id="PF16038">
    <property type="entry name" value="TMIE"/>
    <property type="match status" value="1"/>
</dbReference>
<keyword evidence="2" id="KW-0472">Membrane</keyword>
<keyword evidence="3" id="KW-0732">Signal</keyword>
<sequence>MDVVLILLIQIVYSLATTDKGPSKTESKKDEGLTVETEVLGPLRVWHLVFIVGTVLIIVMVIVCCCFDFRMPRTRQEIEESYKKRLVNAKYLDYLEKLPEGVPKNNIPAKHDHKQLKQSRPTRTSTVNAAERQTDSNGRRKRGRTKIDETAIEEQQGMMKAISNKRHLGESKTRPSTAAMNRAMSSLPRNTTENIRY</sequence>
<dbReference type="CTD" id="20242692"/>
<feature type="transmembrane region" description="Helical" evidence="2">
    <location>
        <begin position="45"/>
        <end position="67"/>
    </location>
</feature>
<dbReference type="KEGG" id="lgi:LOTGIDRAFT_174311"/>
<dbReference type="HOGENOM" id="CLU_1385602_0_0_1"/>
<dbReference type="PANTHER" id="PTHR28635:SF1">
    <property type="entry name" value="TRANSMEMBRANE INNER EAR EXPRESSED PROTEIN"/>
    <property type="match status" value="1"/>
</dbReference>
<gene>
    <name evidence="4" type="ORF">LOTGIDRAFT_174311</name>
</gene>
<dbReference type="OMA" id="GDDNEAC"/>
<keyword evidence="2" id="KW-0812">Transmembrane</keyword>
<feature type="chain" id="PRO_5004717143" description="Transmembrane inner ear expressed protein" evidence="3">
    <location>
        <begin position="17"/>
        <end position="197"/>
    </location>
</feature>
<dbReference type="EMBL" id="KB201266">
    <property type="protein sequence ID" value="ESO98135.1"/>
    <property type="molecule type" value="Genomic_DNA"/>
</dbReference>
<proteinExistence type="predicted"/>
<protein>
    <recommendedName>
        <fullName evidence="6">Transmembrane inner ear expressed protein</fullName>
    </recommendedName>
</protein>